<comment type="caution">
    <text evidence="1">The sequence shown here is derived from an EMBL/GenBank/DDBJ whole genome shotgun (WGS) entry which is preliminary data.</text>
</comment>
<feature type="non-terminal residue" evidence="1">
    <location>
        <position position="1"/>
    </location>
</feature>
<proteinExistence type="predicted"/>
<name>A0AAD8EAS2_DIPPU</name>
<keyword evidence="2" id="KW-1185">Reference proteome</keyword>
<reference evidence="1" key="1">
    <citation type="journal article" date="2023" name="IScience">
        <title>Live-bearing cockroach genome reveals convergent evolutionary mechanisms linked to viviparity in insects and beyond.</title>
        <authorList>
            <person name="Fouks B."/>
            <person name="Harrison M.C."/>
            <person name="Mikhailova A.A."/>
            <person name="Marchal E."/>
            <person name="English S."/>
            <person name="Carruthers M."/>
            <person name="Jennings E.C."/>
            <person name="Chiamaka E.L."/>
            <person name="Frigard R.A."/>
            <person name="Pippel M."/>
            <person name="Attardo G.M."/>
            <person name="Benoit J.B."/>
            <person name="Bornberg-Bauer E."/>
            <person name="Tobe S.S."/>
        </authorList>
    </citation>
    <scope>NUCLEOTIDE SEQUENCE</scope>
    <source>
        <strain evidence="1">Stay&amp;Tobe</strain>
    </source>
</reference>
<feature type="non-terminal residue" evidence="1">
    <location>
        <position position="72"/>
    </location>
</feature>
<protein>
    <submittedName>
        <fullName evidence="1">Uncharacterized protein</fullName>
    </submittedName>
</protein>
<evidence type="ECO:0000313" key="1">
    <source>
        <dbReference type="EMBL" id="KAJ9583468.1"/>
    </source>
</evidence>
<reference evidence="1" key="2">
    <citation type="submission" date="2023-05" db="EMBL/GenBank/DDBJ databases">
        <authorList>
            <person name="Fouks B."/>
        </authorList>
    </citation>
    <scope>NUCLEOTIDE SEQUENCE</scope>
    <source>
        <strain evidence="1">Stay&amp;Tobe</strain>
        <tissue evidence="1">Testes</tissue>
    </source>
</reference>
<sequence>NLALVVCFAATETLIRMPASKFNFDASIHSIRKVKRGEWGEDKSWKENNYKRFSLLTIDTYCMAYKRVCNMH</sequence>
<gene>
    <name evidence="1" type="ORF">L9F63_022193</name>
</gene>
<evidence type="ECO:0000313" key="2">
    <source>
        <dbReference type="Proteomes" id="UP001233999"/>
    </source>
</evidence>
<organism evidence="1 2">
    <name type="scientific">Diploptera punctata</name>
    <name type="common">Pacific beetle cockroach</name>
    <dbReference type="NCBI Taxonomy" id="6984"/>
    <lineage>
        <taxon>Eukaryota</taxon>
        <taxon>Metazoa</taxon>
        <taxon>Ecdysozoa</taxon>
        <taxon>Arthropoda</taxon>
        <taxon>Hexapoda</taxon>
        <taxon>Insecta</taxon>
        <taxon>Pterygota</taxon>
        <taxon>Neoptera</taxon>
        <taxon>Polyneoptera</taxon>
        <taxon>Dictyoptera</taxon>
        <taxon>Blattodea</taxon>
        <taxon>Blaberoidea</taxon>
        <taxon>Blaberidae</taxon>
        <taxon>Diplopterinae</taxon>
        <taxon>Diploptera</taxon>
    </lineage>
</organism>
<dbReference type="AlphaFoldDB" id="A0AAD8EAS2"/>
<accession>A0AAD8EAS2</accession>
<dbReference type="Proteomes" id="UP001233999">
    <property type="component" value="Unassembled WGS sequence"/>
</dbReference>
<dbReference type="EMBL" id="JASPKZ010007588">
    <property type="protein sequence ID" value="KAJ9583468.1"/>
    <property type="molecule type" value="Genomic_DNA"/>
</dbReference>